<proteinExistence type="predicted"/>
<protein>
    <submittedName>
        <fullName evidence="1">Uncharacterized protein</fullName>
    </submittedName>
</protein>
<accession>A0A151WFF3</accession>
<evidence type="ECO:0000313" key="1">
    <source>
        <dbReference type="EMBL" id="KYQ46564.1"/>
    </source>
</evidence>
<dbReference type="AlphaFoldDB" id="A0A151WFF3"/>
<keyword evidence="2" id="KW-1185">Reference proteome</keyword>
<reference evidence="1 2" key="1">
    <citation type="submission" date="2015-09" db="EMBL/GenBank/DDBJ databases">
        <title>Trachymyrmex zeteki WGS genome.</title>
        <authorList>
            <person name="Nygaard S."/>
            <person name="Hu H."/>
            <person name="Boomsma J."/>
            <person name="Zhang G."/>
        </authorList>
    </citation>
    <scope>NUCLEOTIDE SEQUENCE [LARGE SCALE GENOMIC DNA]</scope>
    <source>
        <strain evidence="1">Tzet28-1</strain>
        <tissue evidence="1">Whole body</tissue>
    </source>
</reference>
<sequence>RTKDSPWANPDGFYIIIDKETETRGCINARSFLWTAWRYDLLSVIFPCIDPHEGIVYYSFNPYSNNTPVDWNEVDRMKGREGHPWIVLKRKFEKGNFLCLMKHIINELIFESSKKCKRKFYFYL</sequence>
<name>A0A151WFF3_9HYME</name>
<dbReference type="EMBL" id="KQ983214">
    <property type="protein sequence ID" value="KYQ46564.1"/>
    <property type="molecule type" value="Genomic_DNA"/>
</dbReference>
<evidence type="ECO:0000313" key="2">
    <source>
        <dbReference type="Proteomes" id="UP000075809"/>
    </source>
</evidence>
<gene>
    <name evidence="1" type="ORF">ALC60_14436</name>
</gene>
<dbReference type="Proteomes" id="UP000075809">
    <property type="component" value="Unassembled WGS sequence"/>
</dbReference>
<dbReference type="STRING" id="64791.A0A151WFF3"/>
<feature type="non-terminal residue" evidence="1">
    <location>
        <position position="1"/>
    </location>
</feature>
<organism evidence="1 2">
    <name type="scientific">Mycetomoellerius zeteki</name>
    <dbReference type="NCBI Taxonomy" id="64791"/>
    <lineage>
        <taxon>Eukaryota</taxon>
        <taxon>Metazoa</taxon>
        <taxon>Ecdysozoa</taxon>
        <taxon>Arthropoda</taxon>
        <taxon>Hexapoda</taxon>
        <taxon>Insecta</taxon>
        <taxon>Pterygota</taxon>
        <taxon>Neoptera</taxon>
        <taxon>Endopterygota</taxon>
        <taxon>Hymenoptera</taxon>
        <taxon>Apocrita</taxon>
        <taxon>Aculeata</taxon>
        <taxon>Formicoidea</taxon>
        <taxon>Formicidae</taxon>
        <taxon>Myrmicinae</taxon>
        <taxon>Mycetomoellerius</taxon>
    </lineage>
</organism>